<organism evidence="11 12">
    <name type="scientific">Littorina saxatilis</name>
    <dbReference type="NCBI Taxonomy" id="31220"/>
    <lineage>
        <taxon>Eukaryota</taxon>
        <taxon>Metazoa</taxon>
        <taxon>Spiralia</taxon>
        <taxon>Lophotrochozoa</taxon>
        <taxon>Mollusca</taxon>
        <taxon>Gastropoda</taxon>
        <taxon>Caenogastropoda</taxon>
        <taxon>Littorinimorpha</taxon>
        <taxon>Littorinoidea</taxon>
        <taxon>Littorinidae</taxon>
        <taxon>Littorina</taxon>
    </lineage>
</organism>
<evidence type="ECO:0000313" key="11">
    <source>
        <dbReference type="EMBL" id="KAK7093946.1"/>
    </source>
</evidence>
<evidence type="ECO:0000256" key="4">
    <source>
        <dbReference type="ARBA" id="ARBA00022692"/>
    </source>
</evidence>
<feature type="transmembrane region" description="Helical" evidence="10">
    <location>
        <begin position="108"/>
        <end position="138"/>
    </location>
</feature>
<dbReference type="PANTHER" id="PTHR11616:SF321">
    <property type="entry name" value="SODIUM-DEPENDENT NUTRIENT AMINO ACID TRANSPORTER 1-RELATED"/>
    <property type="match status" value="1"/>
</dbReference>
<dbReference type="Pfam" id="PF00209">
    <property type="entry name" value="SNF"/>
    <property type="match status" value="1"/>
</dbReference>
<evidence type="ECO:0000256" key="9">
    <source>
        <dbReference type="SAM" id="MobiDB-lite"/>
    </source>
</evidence>
<dbReference type="Proteomes" id="UP001374579">
    <property type="component" value="Unassembled WGS sequence"/>
</dbReference>
<protein>
    <recommendedName>
        <fullName evidence="13">Transporter</fullName>
    </recommendedName>
</protein>
<proteinExistence type="inferred from homology"/>
<feature type="binding site" evidence="8">
    <location>
        <position position="46"/>
    </location>
    <ligand>
        <name>Na(+)</name>
        <dbReference type="ChEBI" id="CHEBI:29101"/>
        <label>1</label>
    </ligand>
</feature>
<dbReference type="GO" id="GO:0005886">
    <property type="term" value="C:plasma membrane"/>
    <property type="evidence" value="ECO:0007669"/>
    <property type="project" value="TreeGrafter"/>
</dbReference>
<comment type="caution">
    <text evidence="11">The sequence shown here is derived from an EMBL/GenBank/DDBJ whole genome shotgun (WGS) entry which is preliminary data.</text>
</comment>
<keyword evidence="8" id="KW-0479">Metal-binding</keyword>
<dbReference type="InterPro" id="IPR000175">
    <property type="entry name" value="Na/ntran_symport"/>
</dbReference>
<feature type="binding site" evidence="8">
    <location>
        <position position="49"/>
    </location>
    <ligand>
        <name>Na(+)</name>
        <dbReference type="ChEBI" id="CHEBI:29101"/>
        <label>2</label>
    </ligand>
</feature>
<keyword evidence="4 10" id="KW-0812">Transmembrane</keyword>
<feature type="binding site" evidence="8">
    <location>
        <position position="413"/>
    </location>
    <ligand>
        <name>Na(+)</name>
        <dbReference type="ChEBI" id="CHEBI:29101"/>
        <label>1</label>
    </ligand>
</feature>
<evidence type="ECO:0000256" key="2">
    <source>
        <dbReference type="ARBA" id="ARBA00006459"/>
    </source>
</evidence>
<reference evidence="11 12" key="1">
    <citation type="submission" date="2024-02" db="EMBL/GenBank/DDBJ databases">
        <title>Chromosome-scale genome assembly of the rough periwinkle Littorina saxatilis.</title>
        <authorList>
            <person name="De Jode A."/>
            <person name="Faria R."/>
            <person name="Formenti G."/>
            <person name="Sims Y."/>
            <person name="Smith T.P."/>
            <person name="Tracey A."/>
            <person name="Wood J.M.D."/>
            <person name="Zagrodzka Z.B."/>
            <person name="Johannesson K."/>
            <person name="Butlin R.K."/>
            <person name="Leder E.H."/>
        </authorList>
    </citation>
    <scope>NUCLEOTIDE SEQUENCE [LARGE SCALE GENOMIC DNA]</scope>
    <source>
        <strain evidence="11">Snail1</strain>
        <tissue evidence="11">Muscle</tissue>
    </source>
</reference>
<evidence type="ECO:0000313" key="12">
    <source>
        <dbReference type="Proteomes" id="UP001374579"/>
    </source>
</evidence>
<feature type="compositionally biased region" description="Polar residues" evidence="9">
    <location>
        <begin position="659"/>
        <end position="672"/>
    </location>
</feature>
<evidence type="ECO:0000256" key="7">
    <source>
        <dbReference type="ARBA" id="ARBA00023180"/>
    </source>
</evidence>
<feature type="transmembrane region" description="Helical" evidence="10">
    <location>
        <begin position="440"/>
        <end position="462"/>
    </location>
</feature>
<feature type="transmembrane region" description="Helical" evidence="10">
    <location>
        <begin position="548"/>
        <end position="573"/>
    </location>
</feature>
<evidence type="ECO:0000256" key="8">
    <source>
        <dbReference type="PIRSR" id="PIRSR600175-1"/>
    </source>
</evidence>
<feature type="transmembrane region" description="Helical" evidence="10">
    <location>
        <begin position="513"/>
        <end position="536"/>
    </location>
</feature>
<name>A0AAN9G3J6_9CAEN</name>
<feature type="binding site" evidence="8">
    <location>
        <position position="410"/>
    </location>
    <ligand>
        <name>Na(+)</name>
        <dbReference type="ChEBI" id="CHEBI:29101"/>
        <label>1</label>
    </ligand>
</feature>
<dbReference type="CDD" id="cd10324">
    <property type="entry name" value="SLC6sbd"/>
    <property type="match status" value="1"/>
</dbReference>
<dbReference type="AlphaFoldDB" id="A0AAN9G3J6"/>
<keyword evidence="12" id="KW-1185">Reference proteome</keyword>
<feature type="transmembrane region" description="Helical" evidence="10">
    <location>
        <begin position="257"/>
        <end position="277"/>
    </location>
</feature>
<keyword evidence="7" id="KW-0325">Glycoprotein</keyword>
<dbReference type="GO" id="GO:0089718">
    <property type="term" value="P:amino acid import across plasma membrane"/>
    <property type="evidence" value="ECO:0007669"/>
    <property type="project" value="TreeGrafter"/>
</dbReference>
<sequence length="762" mass="84749">MEERQAGQAEAGNGGLSPAVVELELEKSESRSTWGSRMQFRLSCLGYCVGLGNVWRFPYLCYKFGGAAFLLTYLFLQLTIGKPLWFMEVSLGQYSGKGPVRAYDFNPAARGIGLSMCMASGMVSLYYNVIMAYVLLYFGSSFKSTLPWDFCRPEWGPTCITDRRRASLVKACTFLTAPNVTLKCLCTGNTTVDDLYKTCYKPFETSSRLYFNIEVIQPSANITEFGTPPLALSLLLLLSWVIVTLCMIKGIKSSGKVVYFTATFPYVVLFILLIRGATLDGALEGVRYFIIPKWDQLLKFEMWIAAAGQMFFSLSLSMGGIVMYGSYNKFHHPVYRDALIISTGDMLTSMLAGFVIFTTLSHMAKVTGSTIDEVTDSGFGLAFVAYPETMLTLPWSNFWSVLFFFMLYTLGLDSQFALLETASTYLIDDFVWCRRRKVPLRIGMALILYLLGLSLICPGGQYLVGIMDTFAGTYPLNTICLLETVSVMWVYGAKRFLNDLEFMLGKKPRFLPYWYFVWIFWSPICLSVLCALQFYQVETSKYGDGTPYGPGMIFFCWSVYAVVLLPIPLWFFLHLRATVRRHEYTTFKELALKLVEPLERWGPADGMYATAPARQTSVWADVLDWNVFKRLPPPGLAVQPPGQVAVRLSLNKLGHPSTCAATSDTPLSSIDESASRERAPPNSEVAPPDSEVAPPDSEVAPSDSEVAPPVSEVASPDSELTRFNSEGAESAYTTSEATSSEPTPDTGEGYPRHGTQPSSHIL</sequence>
<feature type="region of interest" description="Disordered" evidence="9">
    <location>
        <begin position="657"/>
        <end position="762"/>
    </location>
</feature>
<keyword evidence="3" id="KW-0813">Transport</keyword>
<evidence type="ECO:0000256" key="3">
    <source>
        <dbReference type="ARBA" id="ARBA00022448"/>
    </source>
</evidence>
<feature type="binding site" evidence="8">
    <location>
        <position position="53"/>
    </location>
    <ligand>
        <name>Na(+)</name>
        <dbReference type="ChEBI" id="CHEBI:29101"/>
        <label>1</label>
    </ligand>
</feature>
<comment type="similarity">
    <text evidence="2">Belongs to the sodium:neurotransmitter symporter (SNF) (TC 2.A.22) family.</text>
</comment>
<evidence type="ECO:0000256" key="5">
    <source>
        <dbReference type="ARBA" id="ARBA00022989"/>
    </source>
</evidence>
<evidence type="ECO:0000256" key="10">
    <source>
        <dbReference type="SAM" id="Phobius"/>
    </source>
</evidence>
<comment type="subcellular location">
    <subcellularLocation>
        <location evidence="1">Membrane</location>
        <topology evidence="1">Multi-pass membrane protein</topology>
    </subcellularLocation>
</comment>
<keyword evidence="8" id="KW-0915">Sodium</keyword>
<dbReference type="InterPro" id="IPR037272">
    <property type="entry name" value="SNS_sf"/>
</dbReference>
<feature type="compositionally biased region" description="Low complexity" evidence="9">
    <location>
        <begin position="725"/>
        <end position="743"/>
    </location>
</feature>
<evidence type="ECO:0008006" key="13">
    <source>
        <dbReference type="Google" id="ProtNLM"/>
    </source>
</evidence>
<evidence type="ECO:0000256" key="1">
    <source>
        <dbReference type="ARBA" id="ARBA00004141"/>
    </source>
</evidence>
<dbReference type="PROSITE" id="PS50267">
    <property type="entry name" value="NA_NEUROTRAN_SYMP_3"/>
    <property type="match status" value="1"/>
</dbReference>
<feature type="transmembrane region" description="Helical" evidence="10">
    <location>
        <begin position="339"/>
        <end position="360"/>
    </location>
</feature>
<gene>
    <name evidence="11" type="ORF">V1264_007625</name>
</gene>
<feature type="binding site" evidence="8">
    <location>
        <position position="414"/>
    </location>
    <ligand>
        <name>Na(+)</name>
        <dbReference type="ChEBI" id="CHEBI:29101"/>
        <label>1</label>
    </ligand>
</feature>
<dbReference type="GO" id="GO:0005283">
    <property type="term" value="F:amino acid:sodium symporter activity"/>
    <property type="evidence" value="ECO:0007669"/>
    <property type="project" value="TreeGrafter"/>
</dbReference>
<keyword evidence="5 10" id="KW-1133">Transmembrane helix</keyword>
<accession>A0AAN9G3J6</accession>
<feature type="binding site" evidence="8">
    <location>
        <position position="313"/>
    </location>
    <ligand>
        <name>Na(+)</name>
        <dbReference type="ChEBI" id="CHEBI:29101"/>
        <label>1</label>
    </ligand>
</feature>
<feature type="transmembrane region" description="Helical" evidence="10">
    <location>
        <begin position="302"/>
        <end position="327"/>
    </location>
</feature>
<dbReference type="SUPFAM" id="SSF161070">
    <property type="entry name" value="SNF-like"/>
    <property type="match status" value="1"/>
</dbReference>
<dbReference type="PRINTS" id="PR00176">
    <property type="entry name" value="NANEUSMPORT"/>
</dbReference>
<feature type="transmembrane region" description="Helical" evidence="10">
    <location>
        <begin position="474"/>
        <end position="492"/>
    </location>
</feature>
<dbReference type="GO" id="GO:0046872">
    <property type="term" value="F:metal ion binding"/>
    <property type="evidence" value="ECO:0007669"/>
    <property type="project" value="UniProtKB-KW"/>
</dbReference>
<dbReference type="GO" id="GO:0015179">
    <property type="term" value="F:L-amino acid transmembrane transporter activity"/>
    <property type="evidence" value="ECO:0007669"/>
    <property type="project" value="TreeGrafter"/>
</dbReference>
<dbReference type="PANTHER" id="PTHR11616">
    <property type="entry name" value="SODIUM/CHLORIDE DEPENDENT TRANSPORTER"/>
    <property type="match status" value="1"/>
</dbReference>
<feature type="transmembrane region" description="Helical" evidence="10">
    <location>
        <begin position="398"/>
        <end position="419"/>
    </location>
</feature>
<evidence type="ECO:0000256" key="6">
    <source>
        <dbReference type="ARBA" id="ARBA00023136"/>
    </source>
</evidence>
<dbReference type="EMBL" id="JBAMIC010000019">
    <property type="protein sequence ID" value="KAK7093946.1"/>
    <property type="molecule type" value="Genomic_DNA"/>
</dbReference>
<keyword evidence="6 10" id="KW-0472">Membrane</keyword>
<feature type="transmembrane region" description="Helical" evidence="10">
    <location>
        <begin position="64"/>
        <end position="87"/>
    </location>
</feature>